<accession>A0A9X9LUI2</accession>
<keyword evidence="3" id="KW-1185">Reference proteome</keyword>
<feature type="region of interest" description="Disordered" evidence="1">
    <location>
        <begin position="1"/>
        <end position="88"/>
    </location>
</feature>
<name>A0A9X9LUI2_GULGU</name>
<feature type="region of interest" description="Disordered" evidence="1">
    <location>
        <begin position="100"/>
        <end position="279"/>
    </location>
</feature>
<evidence type="ECO:0000313" key="2">
    <source>
        <dbReference type="EMBL" id="VCW93443.1"/>
    </source>
</evidence>
<dbReference type="EMBL" id="CYRY02017856">
    <property type="protein sequence ID" value="VCW93443.1"/>
    <property type="molecule type" value="Genomic_DNA"/>
</dbReference>
<reference evidence="2 3" key="1">
    <citation type="submission" date="2018-10" db="EMBL/GenBank/DDBJ databases">
        <authorList>
            <person name="Ekblom R."/>
            <person name="Jareborg N."/>
        </authorList>
    </citation>
    <scope>NUCLEOTIDE SEQUENCE [LARGE SCALE GENOMIC DNA]</scope>
    <source>
        <tissue evidence="2">Muscle</tissue>
    </source>
</reference>
<gene>
    <name evidence="2" type="ORF">BN2614_LOCUS1</name>
</gene>
<evidence type="ECO:0000313" key="3">
    <source>
        <dbReference type="Proteomes" id="UP000269945"/>
    </source>
</evidence>
<feature type="compositionally biased region" description="Pro residues" evidence="1">
    <location>
        <begin position="128"/>
        <end position="140"/>
    </location>
</feature>
<dbReference type="AlphaFoldDB" id="A0A9X9LUI2"/>
<feature type="compositionally biased region" description="Low complexity" evidence="1">
    <location>
        <begin position="1"/>
        <end position="19"/>
    </location>
</feature>
<feature type="non-terminal residue" evidence="2">
    <location>
        <position position="1"/>
    </location>
</feature>
<feature type="compositionally biased region" description="Pro residues" evidence="1">
    <location>
        <begin position="217"/>
        <end position="228"/>
    </location>
</feature>
<feature type="compositionally biased region" description="Low complexity" evidence="1">
    <location>
        <begin position="26"/>
        <end position="43"/>
    </location>
</feature>
<feature type="compositionally biased region" description="Pro residues" evidence="1">
    <location>
        <begin position="109"/>
        <end position="118"/>
    </location>
</feature>
<protein>
    <submittedName>
        <fullName evidence="2">Uncharacterized protein</fullName>
    </submittedName>
</protein>
<proteinExistence type="predicted"/>
<dbReference type="Proteomes" id="UP000269945">
    <property type="component" value="Unassembled WGS sequence"/>
</dbReference>
<evidence type="ECO:0000256" key="1">
    <source>
        <dbReference type="SAM" id="MobiDB-lite"/>
    </source>
</evidence>
<comment type="caution">
    <text evidence="2">The sequence shown here is derived from an EMBL/GenBank/DDBJ whole genome shotgun (WGS) entry which is preliminary data.</text>
</comment>
<organism evidence="2 3">
    <name type="scientific">Gulo gulo</name>
    <name type="common">Wolverine</name>
    <name type="synonym">Gluton</name>
    <dbReference type="NCBI Taxonomy" id="48420"/>
    <lineage>
        <taxon>Eukaryota</taxon>
        <taxon>Metazoa</taxon>
        <taxon>Chordata</taxon>
        <taxon>Craniata</taxon>
        <taxon>Vertebrata</taxon>
        <taxon>Euteleostomi</taxon>
        <taxon>Mammalia</taxon>
        <taxon>Eutheria</taxon>
        <taxon>Laurasiatheria</taxon>
        <taxon>Carnivora</taxon>
        <taxon>Caniformia</taxon>
        <taxon>Musteloidea</taxon>
        <taxon>Mustelidae</taxon>
        <taxon>Guloninae</taxon>
        <taxon>Gulo</taxon>
    </lineage>
</organism>
<sequence length="322" mass="33599">SLTSAGPAGTRTARAARGTPRPRPPARGAAPAATRPSASGAGTRPASWSRGASPGPACRVACGQPGGRVDPLPTGCRGDAHCPKASHPLLPAQPLVLLQLPEQRLLKPEPQPQPQPRPQPRKLQQPQPWDPQPHAQPLPDPQSQLPQPEQLREWGLLSPDRPSLVPPGIGKGKGSGPRTCEGTCTPLLQRGPQAREDLEGGRPAEEEELGSAASRGPSPPPPACPPCPGNKEPLRTQGSPCPPSCLMPARQAGDSSVDPGTPRKVPDLGASPTLSTVPSDPLYQWADKAVGRQAGSKLDRRKNGLTFGASPPRLGCCFLLDR</sequence>
<feature type="compositionally biased region" description="Basic and acidic residues" evidence="1">
    <location>
        <begin position="193"/>
        <end position="204"/>
    </location>
</feature>